<dbReference type="InterPro" id="IPR008984">
    <property type="entry name" value="SMAD_FHA_dom_sf"/>
</dbReference>
<dbReference type="RefSeq" id="WP_069381368.1">
    <property type="nucleotide sequence ID" value="NZ_CP017141.1"/>
</dbReference>
<dbReference type="SUPFAM" id="SSF49879">
    <property type="entry name" value="SMAD/FHA domain"/>
    <property type="match status" value="1"/>
</dbReference>
<keyword evidence="2" id="KW-1185">Reference proteome</keyword>
<dbReference type="EMBL" id="CP017141">
    <property type="protein sequence ID" value="AOM79706.1"/>
    <property type="molecule type" value="Genomic_DNA"/>
</dbReference>
<dbReference type="KEGG" id="psty:BFS30_22625"/>
<proteinExistence type="predicted"/>
<dbReference type="Proteomes" id="UP000094313">
    <property type="component" value="Chromosome"/>
</dbReference>
<name>A0A1D7QM05_9SPHI</name>
<accession>A0A1D7QM05</accession>
<evidence type="ECO:0000313" key="1">
    <source>
        <dbReference type="EMBL" id="AOM79706.1"/>
    </source>
</evidence>
<dbReference type="AlphaFoldDB" id="A0A1D7QM05"/>
<dbReference type="Gene3D" id="2.60.200.20">
    <property type="match status" value="1"/>
</dbReference>
<organism evidence="1 2">
    <name type="scientific">Pedobacter steynii</name>
    <dbReference type="NCBI Taxonomy" id="430522"/>
    <lineage>
        <taxon>Bacteria</taxon>
        <taxon>Pseudomonadati</taxon>
        <taxon>Bacteroidota</taxon>
        <taxon>Sphingobacteriia</taxon>
        <taxon>Sphingobacteriales</taxon>
        <taxon>Sphingobacteriaceae</taxon>
        <taxon>Pedobacter</taxon>
    </lineage>
</organism>
<dbReference type="CDD" id="cd00060">
    <property type="entry name" value="FHA"/>
    <property type="match status" value="1"/>
</dbReference>
<sequence length="263" mass="29762">MFNIFSKDSSEKPQDVKAVREALLVFIKQELQKLEGGEGKHIKGFELFVACLPVEKYLYESAVFMEEEGRFKAEVQRLADDFAIDLPENWTMESFFVEELPPDVIKMANLEVALYIKTPEHAITQKSEKAYVRVLNGEAEQSEYLITSADGKINIGRERKVQDTDGFIRENKIAFPDSSSNEGNKYISRQHAHIEWSKDTGSFVLFADEGGVPPRNKVKIRSKADHNPVKLTFTELGHPLQEGDQIILGESAVLEFSYVSNPS</sequence>
<reference evidence="1 2" key="1">
    <citation type="submission" date="2016-08" db="EMBL/GenBank/DDBJ databases">
        <authorList>
            <person name="Seilhamer J.J."/>
        </authorList>
    </citation>
    <scope>NUCLEOTIDE SEQUENCE [LARGE SCALE GENOMIC DNA]</scope>
    <source>
        <strain evidence="1 2">DX4</strain>
    </source>
</reference>
<evidence type="ECO:0000313" key="2">
    <source>
        <dbReference type="Proteomes" id="UP000094313"/>
    </source>
</evidence>
<gene>
    <name evidence="1" type="ORF">BFS30_22625</name>
</gene>
<dbReference type="OrthoDB" id="944636at2"/>
<protein>
    <submittedName>
        <fullName evidence="1">Uncharacterized protein</fullName>
    </submittedName>
</protein>